<sequence length="125" mass="14051">MVQIVGKEVATTVHHLLGGKEKLAAFAMARGDTTSDFFEATLRMCFVKSTLTFWRRLAEQVPSVETTEEAVGVLPQAARRRQERLHAERRTDGEICGGGCRELAAEFETRRARETPTMFPPNTRK</sequence>
<dbReference type="Proteomes" id="UP001397290">
    <property type="component" value="Unassembled WGS sequence"/>
</dbReference>
<reference evidence="1 2" key="1">
    <citation type="submission" date="2020-02" db="EMBL/GenBank/DDBJ databases">
        <title>Comparative genomics of the hypocrealean fungal genus Beauvera.</title>
        <authorList>
            <person name="Showalter D.N."/>
            <person name="Bushley K.E."/>
            <person name="Rehner S.A."/>
        </authorList>
    </citation>
    <scope>NUCLEOTIDE SEQUENCE [LARGE SCALE GENOMIC DNA]</scope>
    <source>
        <strain evidence="1 2">ARSEF4384</strain>
    </source>
</reference>
<dbReference type="AlphaFoldDB" id="A0AAW0RTR7"/>
<protein>
    <submittedName>
        <fullName evidence="1">Uncharacterized protein</fullName>
    </submittedName>
</protein>
<proteinExistence type="predicted"/>
<gene>
    <name evidence="1" type="ORF">G3M48_004517</name>
</gene>
<accession>A0AAW0RTR7</accession>
<evidence type="ECO:0000313" key="2">
    <source>
        <dbReference type="Proteomes" id="UP001397290"/>
    </source>
</evidence>
<organism evidence="1 2">
    <name type="scientific">Beauveria asiatica</name>
    <dbReference type="NCBI Taxonomy" id="1069075"/>
    <lineage>
        <taxon>Eukaryota</taxon>
        <taxon>Fungi</taxon>
        <taxon>Dikarya</taxon>
        <taxon>Ascomycota</taxon>
        <taxon>Pezizomycotina</taxon>
        <taxon>Sordariomycetes</taxon>
        <taxon>Hypocreomycetidae</taxon>
        <taxon>Hypocreales</taxon>
        <taxon>Cordycipitaceae</taxon>
        <taxon>Beauveria</taxon>
    </lineage>
</organism>
<evidence type="ECO:0000313" key="1">
    <source>
        <dbReference type="EMBL" id="KAK8145378.1"/>
    </source>
</evidence>
<dbReference type="EMBL" id="JAAHCF010000297">
    <property type="protein sequence ID" value="KAK8145378.1"/>
    <property type="molecule type" value="Genomic_DNA"/>
</dbReference>
<keyword evidence="2" id="KW-1185">Reference proteome</keyword>
<name>A0AAW0RTR7_9HYPO</name>
<comment type="caution">
    <text evidence="1">The sequence shown here is derived from an EMBL/GenBank/DDBJ whole genome shotgun (WGS) entry which is preliminary data.</text>
</comment>